<protein>
    <recommendedName>
        <fullName evidence="2">TfoX N-terminal domain-containing protein</fullName>
    </recommendedName>
</protein>
<sequence length="121" mass="12671">MTLDAAGRAQRARGQDLLDRLAEPYRHEEDLGRSTMFGSTGLNHLGSIVGFVGLEGQLVVKLDPAGLRDVRTAGPTVPVHIGRGIAKAWIGLPFGGDPDTARRWSEALAAGVSAARASVTA</sequence>
<gene>
    <name evidence="1" type="ORF">ABLG96_17230</name>
</gene>
<evidence type="ECO:0000313" key="1">
    <source>
        <dbReference type="EMBL" id="XCG62940.1"/>
    </source>
</evidence>
<proteinExistence type="predicted"/>
<accession>A0AAU8DKZ9</accession>
<name>A0AAU8DKZ9_9ACTN</name>
<organism evidence="1">
    <name type="scientific">Nakamurella sp. A5-74</name>
    <dbReference type="NCBI Taxonomy" id="3158264"/>
    <lineage>
        <taxon>Bacteria</taxon>
        <taxon>Bacillati</taxon>
        <taxon>Actinomycetota</taxon>
        <taxon>Actinomycetes</taxon>
        <taxon>Nakamurellales</taxon>
        <taxon>Nakamurellaceae</taxon>
        <taxon>Nakamurella</taxon>
    </lineage>
</organism>
<dbReference type="RefSeq" id="WP_353648555.1">
    <property type="nucleotide sequence ID" value="NZ_CP159218.1"/>
</dbReference>
<reference evidence="1" key="1">
    <citation type="submission" date="2024-05" db="EMBL/GenBank/DDBJ databases">
        <authorList>
            <person name="Cai S.Y."/>
            <person name="Jin L.M."/>
            <person name="Li H.R."/>
        </authorList>
    </citation>
    <scope>NUCLEOTIDE SEQUENCE</scope>
    <source>
        <strain evidence="1">A5-74</strain>
    </source>
</reference>
<dbReference type="AlphaFoldDB" id="A0AAU8DKZ9"/>
<dbReference type="SUPFAM" id="SSF159894">
    <property type="entry name" value="YgaC/TfoX-N like"/>
    <property type="match status" value="1"/>
</dbReference>
<evidence type="ECO:0008006" key="2">
    <source>
        <dbReference type="Google" id="ProtNLM"/>
    </source>
</evidence>
<dbReference type="EMBL" id="CP159218">
    <property type="protein sequence ID" value="XCG62940.1"/>
    <property type="molecule type" value="Genomic_DNA"/>
</dbReference>